<evidence type="ECO:0000256" key="4">
    <source>
        <dbReference type="ARBA" id="ARBA00023002"/>
    </source>
</evidence>
<keyword evidence="2" id="KW-0285">Flavoprotein</keyword>
<name>A0A5N5URR0_MYCPH</name>
<sequence length="419" mass="44259">MTRPTYVTIGAGQTAAVAARNLRRRGFDGRIVLVGDEPYVPYQRPPLSKEFLAGTETEDGLWILPQSWIADNDVEILTGAAVTRVDTATRTVELDGQAALRADAVLFATGGSPRTLPVPGPRPELVHYLRTLDDSRRLATQLAPGRRLAIIGAGFIGLEIASTAQACGVSVTVFEAGAVPLAPVLGPEMGAVMTQLHRDHGVDVRTSVSVTAVRTTDTGVQIDLSGGGTFEADAVVIGIGITPNVAVAAASGLAVEDGIVVDAVGRTSVPGVFAAGDVARRFSARAGRHVRVEHFDNASRQGVAVASAMLGRDAPSDDPHWFWSDQYGLNTQFVGTAAGRPVIRGDLAALDFTGFYFEGPVLCGAFSVERGEDISAAREMLGRTVDPRALCDEDTDLWDLVYEDADEHADEDAEAQVRA</sequence>
<dbReference type="Proteomes" id="UP000325690">
    <property type="component" value="Unassembled WGS sequence"/>
</dbReference>
<dbReference type="GO" id="GO:0005737">
    <property type="term" value="C:cytoplasm"/>
    <property type="evidence" value="ECO:0007669"/>
    <property type="project" value="TreeGrafter"/>
</dbReference>
<evidence type="ECO:0000259" key="5">
    <source>
        <dbReference type="Pfam" id="PF07992"/>
    </source>
</evidence>
<accession>A0A5N5URR0</accession>
<dbReference type="Gene3D" id="3.50.50.60">
    <property type="entry name" value="FAD/NAD(P)-binding domain"/>
    <property type="match status" value="2"/>
</dbReference>
<evidence type="ECO:0000313" key="8">
    <source>
        <dbReference type="Proteomes" id="UP000325690"/>
    </source>
</evidence>
<evidence type="ECO:0000256" key="3">
    <source>
        <dbReference type="ARBA" id="ARBA00022827"/>
    </source>
</evidence>
<dbReference type="Pfam" id="PF07992">
    <property type="entry name" value="Pyr_redox_2"/>
    <property type="match status" value="1"/>
</dbReference>
<feature type="domain" description="FAD/NAD(P)-binding" evidence="5">
    <location>
        <begin position="6"/>
        <end position="302"/>
    </location>
</feature>
<feature type="domain" description="Reductase C-terminal" evidence="6">
    <location>
        <begin position="321"/>
        <end position="400"/>
    </location>
</feature>
<keyword evidence="4" id="KW-0560">Oxidoreductase</keyword>
<protein>
    <submittedName>
        <fullName evidence="7">Pyridine nucleotide-disulfide oxidoreductase</fullName>
    </submittedName>
</protein>
<dbReference type="InterPro" id="IPR050446">
    <property type="entry name" value="FAD-oxidoreductase/Apoptosis"/>
</dbReference>
<dbReference type="InterPro" id="IPR036188">
    <property type="entry name" value="FAD/NAD-bd_sf"/>
</dbReference>
<comment type="caution">
    <text evidence="7">The sequence shown here is derived from an EMBL/GenBank/DDBJ whole genome shotgun (WGS) entry which is preliminary data.</text>
</comment>
<dbReference type="EMBL" id="ANBP01000054">
    <property type="protein sequence ID" value="KAB7751807.1"/>
    <property type="molecule type" value="Genomic_DNA"/>
</dbReference>
<dbReference type="GO" id="GO:0016651">
    <property type="term" value="F:oxidoreductase activity, acting on NAD(P)H"/>
    <property type="evidence" value="ECO:0007669"/>
    <property type="project" value="TreeGrafter"/>
</dbReference>
<organism evidence="7 8">
    <name type="scientific">Mycolicibacterium phlei DSM 43239 = CCUG 21000</name>
    <dbReference type="NCBI Taxonomy" id="1226750"/>
    <lineage>
        <taxon>Bacteria</taxon>
        <taxon>Bacillati</taxon>
        <taxon>Actinomycetota</taxon>
        <taxon>Actinomycetes</taxon>
        <taxon>Mycobacteriales</taxon>
        <taxon>Mycobacteriaceae</taxon>
        <taxon>Mycolicibacterium</taxon>
    </lineage>
</organism>
<gene>
    <name evidence="7" type="ORF">MPHL21000_23865</name>
</gene>
<dbReference type="PANTHER" id="PTHR43557:SF2">
    <property type="entry name" value="RIESKE DOMAIN-CONTAINING PROTEIN-RELATED"/>
    <property type="match status" value="1"/>
</dbReference>
<dbReference type="SUPFAM" id="SSF51905">
    <property type="entry name" value="FAD/NAD(P)-binding domain"/>
    <property type="match status" value="2"/>
</dbReference>
<evidence type="ECO:0000259" key="6">
    <source>
        <dbReference type="Pfam" id="PF14759"/>
    </source>
</evidence>
<keyword evidence="8" id="KW-1185">Reference proteome</keyword>
<dbReference type="RefSeq" id="WP_061481947.1">
    <property type="nucleotide sequence ID" value="NZ_ANBO01000045.1"/>
</dbReference>
<dbReference type="Gene3D" id="3.30.390.30">
    <property type="match status" value="1"/>
</dbReference>
<dbReference type="PRINTS" id="PR00411">
    <property type="entry name" value="PNDRDTASEI"/>
</dbReference>
<reference evidence="7 8" key="1">
    <citation type="submission" date="2012-10" db="EMBL/GenBank/DDBJ databases">
        <title>The draft sequence of the Mycobacterium pheli genome.</title>
        <authorList>
            <person name="Pettersson B.M.F."/>
            <person name="Das S."/>
            <person name="Dasgupta S."/>
            <person name="Bhattacharya A."/>
            <person name="Kirsebom L.A."/>
        </authorList>
    </citation>
    <scope>NUCLEOTIDE SEQUENCE [LARGE SCALE GENOMIC DNA]</scope>
    <source>
        <strain evidence="7 8">CCUG 21000</strain>
    </source>
</reference>
<keyword evidence="3" id="KW-0274">FAD</keyword>
<evidence type="ECO:0000256" key="1">
    <source>
        <dbReference type="ARBA" id="ARBA00001974"/>
    </source>
</evidence>
<dbReference type="PANTHER" id="PTHR43557">
    <property type="entry name" value="APOPTOSIS-INDUCING FACTOR 1"/>
    <property type="match status" value="1"/>
</dbReference>
<dbReference type="InterPro" id="IPR028202">
    <property type="entry name" value="Reductase_C"/>
</dbReference>
<dbReference type="Pfam" id="PF14759">
    <property type="entry name" value="Reductase_C"/>
    <property type="match status" value="1"/>
</dbReference>
<dbReference type="PRINTS" id="PR00368">
    <property type="entry name" value="FADPNR"/>
</dbReference>
<dbReference type="GeneID" id="74301711"/>
<comment type="cofactor">
    <cofactor evidence="1">
        <name>FAD</name>
        <dbReference type="ChEBI" id="CHEBI:57692"/>
    </cofactor>
</comment>
<evidence type="ECO:0000313" key="7">
    <source>
        <dbReference type="EMBL" id="KAB7751807.1"/>
    </source>
</evidence>
<dbReference type="AlphaFoldDB" id="A0A5N5URR0"/>
<dbReference type="InterPro" id="IPR016156">
    <property type="entry name" value="FAD/NAD-linked_Rdtase_dimer_sf"/>
</dbReference>
<dbReference type="InterPro" id="IPR023753">
    <property type="entry name" value="FAD/NAD-binding_dom"/>
</dbReference>
<proteinExistence type="predicted"/>
<dbReference type="SUPFAM" id="SSF55424">
    <property type="entry name" value="FAD/NAD-linked reductases, dimerisation (C-terminal) domain"/>
    <property type="match status" value="1"/>
</dbReference>
<evidence type="ECO:0000256" key="2">
    <source>
        <dbReference type="ARBA" id="ARBA00022630"/>
    </source>
</evidence>